<dbReference type="KEGG" id="pdx:Psed_2109"/>
<reference evidence="3 4" key="1">
    <citation type="journal article" date="2011" name="J. Bacteriol.">
        <title>Genome sequence of the 1,4-dioxane-degrading Pseudonocardia dioxanivorans strain CB1190.</title>
        <authorList>
            <person name="Sales C.M."/>
            <person name="Mahendra S."/>
            <person name="Grostern A."/>
            <person name="Parales R.E."/>
            <person name="Goodwin L.A."/>
            <person name="Woyke T."/>
            <person name="Nolan M."/>
            <person name="Lapidus A."/>
            <person name="Chertkov O."/>
            <person name="Ovchinnikova G."/>
            <person name="Sczyrba A."/>
            <person name="Alvarez-Cohen L."/>
        </authorList>
    </citation>
    <scope>NUCLEOTIDE SEQUENCE [LARGE SCALE GENOMIC DNA]</scope>
    <source>
        <strain evidence="4">ATCC 55486 / DSM 44775 / JCM 13855 / CB1190</strain>
    </source>
</reference>
<dbReference type="HOGENOM" id="CLU_034084_1_0_11"/>
<keyword evidence="4" id="KW-1185">Reference proteome</keyword>
<dbReference type="EMBL" id="CP002593">
    <property type="protein sequence ID" value="AEA24334.1"/>
    <property type="molecule type" value="Genomic_DNA"/>
</dbReference>
<evidence type="ECO:0000313" key="3">
    <source>
        <dbReference type="EMBL" id="AEA24334.1"/>
    </source>
</evidence>
<dbReference type="PROSITE" id="PS50975">
    <property type="entry name" value="ATP_GRASP"/>
    <property type="match status" value="1"/>
</dbReference>
<dbReference type="RefSeq" id="WP_013674265.1">
    <property type="nucleotide sequence ID" value="NC_015312.1"/>
</dbReference>
<gene>
    <name evidence="3" type="ordered locus">Psed_2109</name>
</gene>
<dbReference type="InterPro" id="IPR011761">
    <property type="entry name" value="ATP-grasp"/>
</dbReference>
<keyword evidence="1" id="KW-0547">Nucleotide-binding</keyword>
<organism evidence="3 4">
    <name type="scientific">Pseudonocardia dioxanivorans (strain ATCC 55486 / DSM 44775 / JCM 13855 / CB1190)</name>
    <dbReference type="NCBI Taxonomy" id="675635"/>
    <lineage>
        <taxon>Bacteria</taxon>
        <taxon>Bacillati</taxon>
        <taxon>Actinomycetota</taxon>
        <taxon>Actinomycetes</taxon>
        <taxon>Pseudonocardiales</taxon>
        <taxon>Pseudonocardiaceae</taxon>
        <taxon>Pseudonocardia</taxon>
    </lineage>
</organism>
<dbReference type="Proteomes" id="UP000007809">
    <property type="component" value="Chromosome"/>
</dbReference>
<evidence type="ECO:0000259" key="2">
    <source>
        <dbReference type="PROSITE" id="PS50975"/>
    </source>
</evidence>
<dbReference type="SUPFAM" id="SSF56059">
    <property type="entry name" value="Glutathione synthetase ATP-binding domain-like"/>
    <property type="match status" value="1"/>
</dbReference>
<dbReference type="InterPro" id="IPR013815">
    <property type="entry name" value="ATP_grasp_subdomain_1"/>
</dbReference>
<dbReference type="eggNOG" id="COG3919">
    <property type="taxonomic scope" value="Bacteria"/>
</dbReference>
<dbReference type="Gene3D" id="3.30.1490.20">
    <property type="entry name" value="ATP-grasp fold, A domain"/>
    <property type="match status" value="1"/>
</dbReference>
<accession>F4CJ95</accession>
<feature type="domain" description="ATP-grasp" evidence="2">
    <location>
        <begin position="113"/>
        <end position="305"/>
    </location>
</feature>
<name>F4CJ95_PSEUX</name>
<dbReference type="OrthoDB" id="3582691at2"/>
<dbReference type="AlphaFoldDB" id="F4CJ95"/>
<evidence type="ECO:0000256" key="1">
    <source>
        <dbReference type="PROSITE-ProRule" id="PRU00409"/>
    </source>
</evidence>
<dbReference type="GO" id="GO:0005524">
    <property type="term" value="F:ATP binding"/>
    <property type="evidence" value="ECO:0007669"/>
    <property type="project" value="UniProtKB-UniRule"/>
</dbReference>
<dbReference type="GO" id="GO:0046872">
    <property type="term" value="F:metal ion binding"/>
    <property type="evidence" value="ECO:0007669"/>
    <property type="project" value="InterPro"/>
</dbReference>
<sequence length="414" mass="44470">MIDAVLLHPNDGCLTVARELTRRGVRVHALATPEYAHVTRSRGVRGQVMPDIREHPRAWLDALAGVDDGVLICGSDAASEWVVRHRARIPARLRSFEAPGGAHLDLMDKRTTYRIAAEAGVRAPWMHHVADRADLDDLLGELTYPCVLKPTLGHVAKELVGVGTVHIASRADALAHAVPLLDLGVPILFTELVPGPETLLEGAVMVRDHDGGYPLSYGRRKLRQWPMDYGVGSLTEAVPVPETVALTRRLLDHTGYVGLAACETKRHAGTGELYLIEVNVRVPGNFGLAQACGVEGPWRLYATLAGLPVGPQRPQVDGRKVLLPVKDAQAVIARVRRGETTYGRAARSLRGTRDFGAFAARDPLPALHQLASTLLKARGRVGRPAAAPVAVDVRAPLSPPLVRTACSPGGGRPS</sequence>
<dbReference type="STRING" id="675635.Psed_2109"/>
<evidence type="ECO:0000313" key="4">
    <source>
        <dbReference type="Proteomes" id="UP000007809"/>
    </source>
</evidence>
<keyword evidence="1" id="KW-0067">ATP-binding</keyword>
<protein>
    <recommendedName>
        <fullName evidence="2">ATP-grasp domain-containing protein</fullName>
    </recommendedName>
</protein>
<dbReference type="Gene3D" id="3.30.470.20">
    <property type="entry name" value="ATP-grasp fold, B domain"/>
    <property type="match status" value="1"/>
</dbReference>
<proteinExistence type="predicted"/>